<dbReference type="Proteomes" id="UP001165444">
    <property type="component" value="Unassembled WGS sequence"/>
</dbReference>
<protein>
    <submittedName>
        <fullName evidence="1">DUF3332 domain-containing protein</fullName>
    </submittedName>
</protein>
<dbReference type="PROSITE" id="PS51257">
    <property type="entry name" value="PROKAR_LIPOPROTEIN"/>
    <property type="match status" value="1"/>
</dbReference>
<gene>
    <name evidence="1" type="ORF">MUN53_06830</name>
</gene>
<name>A0ABT0C135_9BACT</name>
<dbReference type="Pfam" id="PF11810">
    <property type="entry name" value="DUF3332"/>
    <property type="match status" value="1"/>
</dbReference>
<evidence type="ECO:0000313" key="2">
    <source>
        <dbReference type="Proteomes" id="UP001165444"/>
    </source>
</evidence>
<reference evidence="1 2" key="1">
    <citation type="submission" date="2022-03" db="EMBL/GenBank/DDBJ databases">
        <title>Parabacteroides sp. nov. isolated from swine feces.</title>
        <authorList>
            <person name="Bak J.E."/>
        </authorList>
    </citation>
    <scope>NUCLEOTIDE SEQUENCE [LARGE SCALE GENOMIC DNA]</scope>
    <source>
        <strain evidence="1 2">AGMB00274</strain>
    </source>
</reference>
<organism evidence="1 2">
    <name type="scientific">Parabacteroides faecalis</name>
    <dbReference type="NCBI Taxonomy" id="2924040"/>
    <lineage>
        <taxon>Bacteria</taxon>
        <taxon>Pseudomonadati</taxon>
        <taxon>Bacteroidota</taxon>
        <taxon>Bacteroidia</taxon>
        <taxon>Bacteroidales</taxon>
        <taxon>Tannerellaceae</taxon>
        <taxon>Parabacteroides</taxon>
    </lineage>
</organism>
<comment type="caution">
    <text evidence="1">The sequence shown here is derived from an EMBL/GenBank/DDBJ whole genome shotgun (WGS) entry which is preliminary data.</text>
</comment>
<evidence type="ECO:0000313" key="1">
    <source>
        <dbReference type="EMBL" id="MCJ2380326.1"/>
    </source>
</evidence>
<dbReference type="RefSeq" id="WP_022455909.1">
    <property type="nucleotide sequence ID" value="NZ_JAKZMM010000013.1"/>
</dbReference>
<accession>A0ABT0C135</accession>
<dbReference type="EMBL" id="JAKZMM010000013">
    <property type="protein sequence ID" value="MCJ2380326.1"/>
    <property type="molecule type" value="Genomic_DNA"/>
</dbReference>
<keyword evidence="2" id="KW-1185">Reference proteome</keyword>
<proteinExistence type="predicted"/>
<dbReference type="InterPro" id="IPR021768">
    <property type="entry name" value="DUF3332"/>
</dbReference>
<sequence>MKKKSLTLAVAATLAASMTFSSCIGSFGLTNKLLSWNQSINSKFVNELVFIAFHIIPVYEITILSDILVLNSIEFWSGNSPVADAGKTQNVETENGIYTVETKADGYHIEKAGEEDKAIDLVYNSQEESWSVKSNGEMHKLLKFDGANDVVMYLPNGQEMNVELSQAGVLAFQEVAQNYTFYAAR</sequence>